<name>A0ABD3GP99_9MARC</name>
<evidence type="ECO:0000259" key="9">
    <source>
        <dbReference type="Pfam" id="PF11919"/>
    </source>
</evidence>
<evidence type="ECO:0000256" key="1">
    <source>
        <dbReference type="ARBA" id="ARBA00004324"/>
    </source>
</evidence>
<evidence type="ECO:0000259" key="10">
    <source>
        <dbReference type="Pfam" id="PF16507"/>
    </source>
</evidence>
<keyword evidence="4" id="KW-0963">Cytoplasm</keyword>
<dbReference type="Proteomes" id="UP001633002">
    <property type="component" value="Unassembled WGS sequence"/>
</dbReference>
<keyword evidence="13" id="KW-1185">Reference proteome</keyword>
<evidence type="ECO:0000256" key="6">
    <source>
        <dbReference type="ARBA" id="ARBA00022763"/>
    </source>
</evidence>
<keyword evidence="5" id="KW-0677">Repeat</keyword>
<evidence type="ECO:0000256" key="7">
    <source>
        <dbReference type="ARBA" id="ARBA00023204"/>
    </source>
</evidence>
<evidence type="ECO:0000256" key="3">
    <source>
        <dbReference type="ARBA" id="ARBA00005739"/>
    </source>
</evidence>
<feature type="domain" description="Proteasome activator complex subunit 4 C-terminal" evidence="9">
    <location>
        <begin position="1832"/>
        <end position="1917"/>
    </location>
</feature>
<accession>A0ABD3GP99</accession>
<evidence type="ECO:0008006" key="14">
    <source>
        <dbReference type="Google" id="ProtNLM"/>
    </source>
</evidence>
<dbReference type="InterPro" id="IPR032430">
    <property type="entry name" value="Blm10_mid"/>
</dbReference>
<dbReference type="Pfam" id="PF16507">
    <property type="entry name" value="HEAT_PSME4_mid"/>
    <property type="match status" value="2"/>
</dbReference>
<evidence type="ECO:0000256" key="2">
    <source>
        <dbReference type="ARBA" id="ARBA00004496"/>
    </source>
</evidence>
<reference evidence="12 13" key="1">
    <citation type="submission" date="2024-09" db="EMBL/GenBank/DDBJ databases">
        <title>Chromosome-scale assembly of Riccia sorocarpa.</title>
        <authorList>
            <person name="Paukszto L."/>
        </authorList>
    </citation>
    <scope>NUCLEOTIDE SEQUENCE [LARGE SCALE GENOMIC DNA]</scope>
    <source>
        <strain evidence="12">LP-2024</strain>
        <tissue evidence="12">Aerial parts of the thallus</tissue>
    </source>
</reference>
<feature type="domain" description="Proteasome activator complex subunit 4-like HEAT repeat-like" evidence="11">
    <location>
        <begin position="1319"/>
        <end position="1414"/>
    </location>
</feature>
<keyword evidence="8" id="KW-0539">Nucleus</keyword>
<protein>
    <recommendedName>
        <fullName evidence="14">Proteasome activator subunit 4</fullName>
    </recommendedName>
</protein>
<evidence type="ECO:0000256" key="4">
    <source>
        <dbReference type="ARBA" id="ARBA00022490"/>
    </source>
</evidence>
<proteinExistence type="inferred from homology"/>
<keyword evidence="7" id="KW-0234">DNA repair</keyword>
<evidence type="ECO:0000313" key="12">
    <source>
        <dbReference type="EMBL" id="KAL3680307.1"/>
    </source>
</evidence>
<dbReference type="PANTHER" id="PTHR32170:SF3">
    <property type="entry name" value="PROTEASOME ACTIVATOR COMPLEX SUBUNIT 4"/>
    <property type="match status" value="1"/>
</dbReference>
<dbReference type="Pfam" id="PF23096">
    <property type="entry name" value="HEAT_PSME4"/>
    <property type="match status" value="1"/>
</dbReference>
<evidence type="ECO:0000256" key="5">
    <source>
        <dbReference type="ARBA" id="ARBA00022737"/>
    </source>
</evidence>
<dbReference type="GO" id="GO:0016607">
    <property type="term" value="C:nuclear speck"/>
    <property type="evidence" value="ECO:0007669"/>
    <property type="project" value="UniProtKB-SubCell"/>
</dbReference>
<feature type="domain" description="Proteasome activator Blm10 middle HEAT repeats region" evidence="10">
    <location>
        <begin position="541"/>
        <end position="835"/>
    </location>
</feature>
<dbReference type="GO" id="GO:0006281">
    <property type="term" value="P:DNA repair"/>
    <property type="evidence" value="ECO:0007669"/>
    <property type="project" value="UniProtKB-KW"/>
</dbReference>
<dbReference type="EMBL" id="JBJQOH010000007">
    <property type="protein sequence ID" value="KAL3680307.1"/>
    <property type="molecule type" value="Genomic_DNA"/>
</dbReference>
<sequence length="1917" mass="212105">MHVFEAWLPPPVKELLEADPDKNKFHDVVLEVEREWQLRTSESRFASLKWISIINAFLKAKSELAVEDLQLLVKRGLDILLSSSDNLFIQIQWSRCLVKILKKYRNKLSLTIEWKPFYRLIYDTHFKRRISYEGLALKQYHQDTIVSLVRSSRRFFPPGSVAQIWDEFRPALDDLSHNAALEAVSFIDLFLPTNLEKLTEADRTTLSRKWFAECLNLWAALPNSHYWDRQWASLLSRYIKHCFMSQTVDWDPYLPDLFTHILTSFEVPVGKSGTSSPIGRGISREIVLAFNGGDWAVPVSKYFAKAIVYLLKPNSRTEAHLGSLIDLLEQYYHPSNGGPWTRSLERFLHYLVYYFQKRLAFEQRSEHITGVSPDSNSFLGPTERTSFVKGLLRLIERGQYSKDGDMSETSANTASMLTYIEPSLVLPLINSRFLTALNTITATHQLESAVTTLALAARPTFLACAKDGIFVKNGDSQSSSVYLEEFTESLVAAMFSTLMGMDANDPPKTLATMALYSSILCNIGVVGDVADGGSLLLPIDWSQWLDEFLSRLFMLFVHLEPSVQQMDTGLDNGYDLSSSTFLMRGESFYHSVIEQLFGRLTRPLYLQALKKLGQFLHSNVLPGAALEIGLLGSFAVFASPSEAITQLLVPMMNSLVAALCDFPGTGFGGGENSKPDFSRVKATLSQAVETSVTFQLNVLSTSLIFAGEHLLPHKALLDSVIFAAFNAPSTKVNEAANRLLSSLLGSLIHYYPLDQYKLNSSVVDGVEAWISTKTDAEAGDAPSWHIPTERELSYANLLLDQHLRGALSDLHDFVRNNRQAESSGGQGQGKDYLRVLFLRIDATLRGVGSCLPDFEMLPEGEASGPNSKRRLNVIGAFGATVGDVTLRQEAAKILTEACEYLLRERADDTVLLMMLIRAMDLVGNCATLEHNFWASGRMLRRAEAKCFMEPKMNFINHPDAKSKRRPRWLVVEMVSLHNAWRSSQATFRPTYAGPGIVPVSKYLALLAQNLLKLSLHRYDVVRKYAASALGKSLKRFPTLVKECLPVLTGSLEDPAALEESALGACKVLMLRPVLRRLTQDWSALSLFFRSLLKSAHHESVKAQTAINELFVIFSVRFGGLPCLSSDAENADTAVYSGLVGDIRDLLSGGRETMHWRYKLMANGMLLLLLVYPFSGGAKPSPVLESRKLIAEQFLSNLSSELPALRPLSIIALLCLLQASPPESHVLKLSDESKAKNEPGNLSLKDVLLPVIQKEGFGRTIIQNLAFDRHYAEGSGRGGRWNGSRITGQISDLGLTALMPAFTRDWPRTRTWDSGMIGEAFSVNSAKFFKRLVRECGEPLLTALRGPLEEVSNSLEERGKQCLAAEIIAGLLQSDVKCVVEAWSPWLRPLLQKNLLQATIESAPEWATCIRFALSGKGGRGETPPVLRYEVLECLAEPLPSTASTSLVAKRLMFLRAALMEYRPVPRESKEGLLHAHLLREMATSMAHPAPQVRENAGSLMCLLVANIRASSALEEERVGHEQIGTDSHSVAREPTVVMDFTKPEVRRPPIAVAKIPVTAAASSGGSKPMETESSVNVESFTTSGYPTENSRGTHVKLAEAASIVEFNKALIEETKVTARRIQSLGGSGFGVSEASTSSGPHEVITGSDDIKWMETVLYFVIACLKSGKAVDMTTTIIGLLHPVLSLVETSEKDLSTLVKGALRLLNWHPIPSEHLPAAVKALMEAAADTNWHTRVAALVFMQSFVYRHSYLLSTRDKASLRSRVVELLSDPQVEVRELAATTIAGMMKGSESTFAETFREQIMSSAGNLVNVSKKKRRTNETTAGPVSSAAAIHGNVLGLAACVLSVPYDMPTWLPDMVTLLGRFGGESSLIKSTVKKTIAEFRRTHSDTWAYQKDSFSEEQLEVLSDLTSSSSYFA</sequence>
<dbReference type="GO" id="GO:0005737">
    <property type="term" value="C:cytoplasm"/>
    <property type="evidence" value="ECO:0007669"/>
    <property type="project" value="UniProtKB-SubCell"/>
</dbReference>
<gene>
    <name evidence="12" type="ORF">R1sor_023263</name>
</gene>
<feature type="domain" description="Proteasome activator Blm10 middle HEAT repeats region" evidence="10">
    <location>
        <begin position="321"/>
        <end position="524"/>
    </location>
</feature>
<dbReference type="PANTHER" id="PTHR32170">
    <property type="entry name" value="PROTEASOME ACTIVATOR COMPLEX SUBUNIT 4"/>
    <property type="match status" value="1"/>
</dbReference>
<evidence type="ECO:0000313" key="13">
    <source>
        <dbReference type="Proteomes" id="UP001633002"/>
    </source>
</evidence>
<comment type="subcellular location">
    <subcellularLocation>
        <location evidence="2">Cytoplasm</location>
    </subcellularLocation>
    <subcellularLocation>
        <location evidence="1">Nucleus speckle</location>
    </subcellularLocation>
</comment>
<organism evidence="12 13">
    <name type="scientific">Riccia sorocarpa</name>
    <dbReference type="NCBI Taxonomy" id="122646"/>
    <lineage>
        <taxon>Eukaryota</taxon>
        <taxon>Viridiplantae</taxon>
        <taxon>Streptophyta</taxon>
        <taxon>Embryophyta</taxon>
        <taxon>Marchantiophyta</taxon>
        <taxon>Marchantiopsida</taxon>
        <taxon>Marchantiidae</taxon>
        <taxon>Marchantiales</taxon>
        <taxon>Ricciaceae</taxon>
        <taxon>Riccia</taxon>
    </lineage>
</organism>
<comment type="caution">
    <text evidence="12">The sequence shown here is derived from an EMBL/GenBank/DDBJ whole genome shotgun (WGS) entry which is preliminary data.</text>
</comment>
<dbReference type="InterPro" id="IPR021843">
    <property type="entry name" value="PSME4_C"/>
</dbReference>
<dbReference type="InterPro" id="IPR016024">
    <property type="entry name" value="ARM-type_fold"/>
</dbReference>
<dbReference type="InterPro" id="IPR055455">
    <property type="entry name" value="HEAT_PSME4"/>
</dbReference>
<keyword evidence="6" id="KW-0227">DNA damage</keyword>
<dbReference type="Pfam" id="PF11919">
    <property type="entry name" value="PSME4_C"/>
    <property type="match status" value="1"/>
</dbReference>
<dbReference type="InterPro" id="IPR035309">
    <property type="entry name" value="PSME4"/>
</dbReference>
<evidence type="ECO:0000259" key="11">
    <source>
        <dbReference type="Pfam" id="PF23096"/>
    </source>
</evidence>
<dbReference type="InterPro" id="IPR011989">
    <property type="entry name" value="ARM-like"/>
</dbReference>
<comment type="similarity">
    <text evidence="3">Belongs to the BLM10 family.</text>
</comment>
<dbReference type="SUPFAM" id="SSF48371">
    <property type="entry name" value="ARM repeat"/>
    <property type="match status" value="2"/>
</dbReference>
<evidence type="ECO:0000256" key="8">
    <source>
        <dbReference type="ARBA" id="ARBA00023242"/>
    </source>
</evidence>
<dbReference type="Gene3D" id="1.25.10.10">
    <property type="entry name" value="Leucine-rich Repeat Variant"/>
    <property type="match status" value="1"/>
</dbReference>